<keyword evidence="1" id="KW-0732">Signal</keyword>
<evidence type="ECO:0000313" key="2">
    <source>
        <dbReference type="EMBL" id="KAK7898627.1"/>
    </source>
</evidence>
<feature type="chain" id="PRO_5043866795" evidence="1">
    <location>
        <begin position="24"/>
        <end position="117"/>
    </location>
</feature>
<sequence>MNFPSVAVLICPVCLSGVPPTLALLMNLTSHDHVLACPLSMGMCVMPAYLPVIQEHRSGLRLNYRTDLADHIVRICLGMFSVALCQQGLHLTPLDELLSDPRGGLEHVEFLPKQKGP</sequence>
<evidence type="ECO:0000313" key="3">
    <source>
        <dbReference type="Proteomes" id="UP001460270"/>
    </source>
</evidence>
<dbReference type="AlphaFoldDB" id="A0AAW0NIY1"/>
<comment type="caution">
    <text evidence="2">The sequence shown here is derived from an EMBL/GenBank/DDBJ whole genome shotgun (WGS) entry which is preliminary data.</text>
</comment>
<feature type="signal peptide" evidence="1">
    <location>
        <begin position="1"/>
        <end position="23"/>
    </location>
</feature>
<protein>
    <submittedName>
        <fullName evidence="2">Uncharacterized protein</fullName>
    </submittedName>
</protein>
<dbReference type="Proteomes" id="UP001460270">
    <property type="component" value="Unassembled WGS sequence"/>
</dbReference>
<accession>A0AAW0NIY1</accession>
<proteinExistence type="predicted"/>
<keyword evidence="3" id="KW-1185">Reference proteome</keyword>
<evidence type="ECO:0000256" key="1">
    <source>
        <dbReference type="SAM" id="SignalP"/>
    </source>
</evidence>
<reference evidence="3" key="1">
    <citation type="submission" date="2024-04" db="EMBL/GenBank/DDBJ databases">
        <title>Salinicola lusitanus LLJ914,a marine bacterium isolated from the Okinawa Trough.</title>
        <authorList>
            <person name="Li J."/>
        </authorList>
    </citation>
    <scope>NUCLEOTIDE SEQUENCE [LARGE SCALE GENOMIC DNA]</scope>
</reference>
<name>A0AAW0NIY1_9GOBI</name>
<gene>
    <name evidence="2" type="ORF">WMY93_019480</name>
</gene>
<organism evidence="2 3">
    <name type="scientific">Mugilogobius chulae</name>
    <name type="common">yellowstripe goby</name>
    <dbReference type="NCBI Taxonomy" id="88201"/>
    <lineage>
        <taxon>Eukaryota</taxon>
        <taxon>Metazoa</taxon>
        <taxon>Chordata</taxon>
        <taxon>Craniata</taxon>
        <taxon>Vertebrata</taxon>
        <taxon>Euteleostomi</taxon>
        <taxon>Actinopterygii</taxon>
        <taxon>Neopterygii</taxon>
        <taxon>Teleostei</taxon>
        <taxon>Neoteleostei</taxon>
        <taxon>Acanthomorphata</taxon>
        <taxon>Gobiaria</taxon>
        <taxon>Gobiiformes</taxon>
        <taxon>Gobioidei</taxon>
        <taxon>Gobiidae</taxon>
        <taxon>Gobionellinae</taxon>
        <taxon>Mugilogobius</taxon>
    </lineage>
</organism>
<dbReference type="EMBL" id="JBBPFD010000014">
    <property type="protein sequence ID" value="KAK7898627.1"/>
    <property type="molecule type" value="Genomic_DNA"/>
</dbReference>